<evidence type="ECO:0000256" key="4">
    <source>
        <dbReference type="ARBA" id="ARBA00022496"/>
    </source>
</evidence>
<protein>
    <submittedName>
        <fullName evidence="7">Iron-siderophore ABC transporter substrate-binding protein</fullName>
    </submittedName>
</protein>
<dbReference type="Proteomes" id="UP000648908">
    <property type="component" value="Unassembled WGS sequence"/>
</dbReference>
<dbReference type="GO" id="GO:1901678">
    <property type="term" value="P:iron coordination entity transport"/>
    <property type="evidence" value="ECO:0007669"/>
    <property type="project" value="UniProtKB-ARBA"/>
</dbReference>
<dbReference type="GO" id="GO:0030288">
    <property type="term" value="C:outer membrane-bounded periplasmic space"/>
    <property type="evidence" value="ECO:0007669"/>
    <property type="project" value="TreeGrafter"/>
</dbReference>
<dbReference type="PANTHER" id="PTHR30532:SF1">
    <property type="entry name" value="IRON(3+)-HYDROXAMATE-BINDING PROTEIN FHUD"/>
    <property type="match status" value="1"/>
</dbReference>
<comment type="caution">
    <text evidence="7">The sequence shown here is derived from an EMBL/GenBank/DDBJ whole genome shotgun (WGS) entry which is preliminary data.</text>
</comment>
<evidence type="ECO:0000259" key="6">
    <source>
        <dbReference type="PROSITE" id="PS50983"/>
    </source>
</evidence>
<evidence type="ECO:0000313" key="7">
    <source>
        <dbReference type="EMBL" id="MBL4919027.1"/>
    </source>
</evidence>
<dbReference type="EMBL" id="JAESVN010000011">
    <property type="protein sequence ID" value="MBL4919027.1"/>
    <property type="molecule type" value="Genomic_DNA"/>
</dbReference>
<dbReference type="SUPFAM" id="SSF53807">
    <property type="entry name" value="Helical backbone' metal receptor"/>
    <property type="match status" value="1"/>
</dbReference>
<accession>A0A8K0VBH4</accession>
<keyword evidence="4" id="KW-0408">Iron</keyword>
<dbReference type="CDD" id="cd01146">
    <property type="entry name" value="FhuD"/>
    <property type="match status" value="1"/>
</dbReference>
<dbReference type="InterPro" id="IPR051313">
    <property type="entry name" value="Bact_iron-sidero_bind"/>
</dbReference>
<keyword evidence="5" id="KW-0732">Signal</keyword>
<evidence type="ECO:0000256" key="1">
    <source>
        <dbReference type="ARBA" id="ARBA00004196"/>
    </source>
</evidence>
<comment type="similarity">
    <text evidence="2">Belongs to the bacterial solute-binding protein 8 family.</text>
</comment>
<keyword evidence="4" id="KW-0410">Iron transport</keyword>
<reference evidence="7" key="1">
    <citation type="submission" date="2021-01" db="EMBL/GenBank/DDBJ databases">
        <title>Tabrizicola alba sp. nov. a motile alkaliphilic bacterium isolated from a soda lake.</title>
        <authorList>
            <person name="Szuroczki S."/>
            <person name="Abbaszade G."/>
            <person name="Schumann P."/>
            <person name="Toth E."/>
        </authorList>
    </citation>
    <scope>NUCLEOTIDE SEQUENCE</scope>
    <source>
        <strain evidence="7">DMG-N-6</strain>
    </source>
</reference>
<dbReference type="Pfam" id="PF01497">
    <property type="entry name" value="Peripla_BP_2"/>
    <property type="match status" value="1"/>
</dbReference>
<dbReference type="PANTHER" id="PTHR30532">
    <property type="entry name" value="IRON III DICITRATE-BINDING PERIPLASMIC PROTEIN"/>
    <property type="match status" value="1"/>
</dbReference>
<name>A0A8K0VBH4_9RHOB</name>
<dbReference type="RefSeq" id="WP_202690003.1">
    <property type="nucleotide sequence ID" value="NZ_JAESVN010000011.1"/>
</dbReference>
<evidence type="ECO:0000256" key="2">
    <source>
        <dbReference type="ARBA" id="ARBA00008814"/>
    </source>
</evidence>
<dbReference type="PROSITE" id="PS50983">
    <property type="entry name" value="FE_B12_PBP"/>
    <property type="match status" value="1"/>
</dbReference>
<dbReference type="Gene3D" id="3.40.50.1980">
    <property type="entry name" value="Nitrogenase molybdenum iron protein domain"/>
    <property type="match status" value="2"/>
</dbReference>
<evidence type="ECO:0000256" key="5">
    <source>
        <dbReference type="ARBA" id="ARBA00022729"/>
    </source>
</evidence>
<proteinExistence type="inferred from homology"/>
<organism evidence="7 8">
    <name type="scientific">Szabonella alba</name>
    <dbReference type="NCBI Taxonomy" id="2804194"/>
    <lineage>
        <taxon>Bacteria</taxon>
        <taxon>Pseudomonadati</taxon>
        <taxon>Pseudomonadota</taxon>
        <taxon>Alphaproteobacteria</taxon>
        <taxon>Rhodobacterales</taxon>
        <taxon>Paracoccaceae</taxon>
        <taxon>Szabonella</taxon>
    </lineage>
</organism>
<keyword evidence="4" id="KW-0406">Ion transport</keyword>
<evidence type="ECO:0000256" key="3">
    <source>
        <dbReference type="ARBA" id="ARBA00022448"/>
    </source>
</evidence>
<sequence length="286" mass="30159">MVTRRVLLGAAAAAVLGRARPAPGAVLPRIAAIDWAMAETAMALGHPPEAIAELIAFRRVAPARPPAATADLGLRGAPNLEALSLSGPDLILSSSYYSFAEPQLSRIAPVLSQALYVPREPPLPKLVTLVSDLARALGRPEAAVPVLQAAGDRFTDLRARLTPDRPCLLIEIGDARHIRVFGGDSLFGGALQELGLTNAWTGDTRFAFNAPVPMERLAAFPDARFVIIGAVPPQAARSLQTGALWTHLAPVRRGDVHHLPEFNAFGGLPSALRFAGALTAALRRAA</sequence>
<dbReference type="PRINTS" id="PR01715">
    <property type="entry name" value="FERRIBNDNGPP"/>
</dbReference>
<dbReference type="InterPro" id="IPR002491">
    <property type="entry name" value="ABC_transptr_periplasmic_BD"/>
</dbReference>
<comment type="subcellular location">
    <subcellularLocation>
        <location evidence="1">Cell envelope</location>
    </subcellularLocation>
</comment>
<keyword evidence="8" id="KW-1185">Reference proteome</keyword>
<feature type="domain" description="Fe/B12 periplasmic-binding" evidence="6">
    <location>
        <begin position="29"/>
        <end position="286"/>
    </location>
</feature>
<keyword evidence="3" id="KW-0813">Transport</keyword>
<gene>
    <name evidence="7" type="ORF">JL811_17530</name>
</gene>
<dbReference type="AlphaFoldDB" id="A0A8K0VBH4"/>
<evidence type="ECO:0000313" key="8">
    <source>
        <dbReference type="Proteomes" id="UP000648908"/>
    </source>
</evidence>